<evidence type="ECO:0000259" key="4">
    <source>
        <dbReference type="Pfam" id="PF15644"/>
    </source>
</evidence>
<dbReference type="EMBL" id="JAUFSA010000001">
    <property type="protein sequence ID" value="MDP7733578.1"/>
    <property type="molecule type" value="Genomic_DNA"/>
</dbReference>
<feature type="domain" description="Tox-PL" evidence="4">
    <location>
        <begin position="1611"/>
        <end position="1662"/>
    </location>
</feature>
<dbReference type="PANTHER" id="PTHR42059">
    <property type="entry name" value="TNT DOMAIN-CONTAINING PROTEIN"/>
    <property type="match status" value="1"/>
</dbReference>
<evidence type="ECO:0000259" key="2">
    <source>
        <dbReference type="Pfam" id="PF06259"/>
    </source>
</evidence>
<dbReference type="Pfam" id="PF14021">
    <property type="entry name" value="TNT"/>
    <property type="match status" value="1"/>
</dbReference>
<dbReference type="Proteomes" id="UP001229081">
    <property type="component" value="Unassembled WGS sequence"/>
</dbReference>
<evidence type="ECO:0000259" key="5">
    <source>
        <dbReference type="Pfam" id="PF25547"/>
    </source>
</evidence>
<dbReference type="InterPro" id="IPR057746">
    <property type="entry name" value="CpnT-like_N"/>
</dbReference>
<name>A0AAJ1W0I4_9MYCO</name>
<evidence type="ECO:0000313" key="6">
    <source>
        <dbReference type="EMBL" id="MDP7733578.1"/>
    </source>
</evidence>
<feature type="region of interest" description="Disordered" evidence="1">
    <location>
        <begin position="885"/>
        <end position="1090"/>
    </location>
</feature>
<comment type="caution">
    <text evidence="6">The sequence shown here is derived from an EMBL/GenBank/DDBJ whole genome shotgun (WGS) entry which is preliminary data.</text>
</comment>
<gene>
    <name evidence="6" type="ORF">QXL92_02250</name>
</gene>
<dbReference type="Pfam" id="PF15644">
    <property type="entry name" value="Gln_amidase"/>
    <property type="match status" value="2"/>
</dbReference>
<dbReference type="Pfam" id="PF06259">
    <property type="entry name" value="Abhydrolase_8"/>
    <property type="match status" value="1"/>
</dbReference>
<protein>
    <submittedName>
        <fullName evidence="6">Toxin glutamine deamidase domain-containing protein</fullName>
    </submittedName>
</protein>
<evidence type="ECO:0000313" key="7">
    <source>
        <dbReference type="Proteomes" id="UP001229081"/>
    </source>
</evidence>
<feature type="compositionally biased region" description="Basic and acidic residues" evidence="1">
    <location>
        <begin position="1033"/>
        <end position="1047"/>
    </location>
</feature>
<feature type="compositionally biased region" description="Basic and acidic residues" evidence="1">
    <location>
        <begin position="585"/>
        <end position="595"/>
    </location>
</feature>
<feature type="compositionally biased region" description="Polar residues" evidence="1">
    <location>
        <begin position="318"/>
        <end position="330"/>
    </location>
</feature>
<evidence type="ECO:0000256" key="1">
    <source>
        <dbReference type="SAM" id="MobiDB-lite"/>
    </source>
</evidence>
<organism evidence="6 7">
    <name type="scientific">Mycobacterium paragordonae</name>
    <dbReference type="NCBI Taxonomy" id="1389713"/>
    <lineage>
        <taxon>Bacteria</taxon>
        <taxon>Bacillati</taxon>
        <taxon>Actinomycetota</taxon>
        <taxon>Actinomycetes</taxon>
        <taxon>Mycobacteriales</taxon>
        <taxon>Mycobacteriaceae</taxon>
        <taxon>Mycobacterium</taxon>
    </lineage>
</organism>
<feature type="compositionally biased region" description="Basic and acidic residues" evidence="1">
    <location>
        <begin position="944"/>
        <end position="963"/>
    </location>
</feature>
<feature type="compositionally biased region" description="Pro residues" evidence="1">
    <location>
        <begin position="482"/>
        <end position="496"/>
    </location>
</feature>
<feature type="compositionally biased region" description="Basic and acidic residues" evidence="1">
    <location>
        <begin position="538"/>
        <end position="551"/>
    </location>
</feature>
<dbReference type="Pfam" id="PF25547">
    <property type="entry name" value="WXG100_2"/>
    <property type="match status" value="1"/>
</dbReference>
<feature type="domain" description="Tox-PL" evidence="4">
    <location>
        <begin position="730"/>
        <end position="862"/>
    </location>
</feature>
<dbReference type="InterPro" id="IPR028908">
    <property type="entry name" value="Tox-PL_dom"/>
</dbReference>
<feature type="compositionally biased region" description="Low complexity" evidence="1">
    <location>
        <begin position="993"/>
        <end position="1003"/>
    </location>
</feature>
<dbReference type="PANTHER" id="PTHR42059:SF1">
    <property type="entry name" value="TNT DOMAIN-CONTAINING PROTEIN"/>
    <property type="match status" value="1"/>
</dbReference>
<sequence>MGIEIPGWLRWVGDLIGEPFPEGDETACRRQADRWRYYADQLESHKDGLAAATRTTLSGFTSGALHDTLDGLLKPYASSIDQTAGQLRQMADAVDNVATEIEFAKEMFIANLAALAATLVALAASAWINWGAPVEAAAAIAGIELIISQGIRAAAAKVASEALARVIAQLVTRALGGAAVNAGISAGLNAGIQGQQIAQGNRHEFDWESWQNDVKSGAISGAVMGPILKGAHDFDAGSALGNRVKNFGASFVGNAGGAAAAQQALTGHVNLADALGAGAVFGAVDGVRSPGIHGGGPEMTALTGDRPAAPLVEPLPATQHQQTPIESTPTPAGRSGDVSGARPPDVDVPLNLGSPSHDAIPLNPSGFTGADPSAPHHSAPPSTDAPTAGSPSGAQPAAGHAASAPTGPQTAPSTGPAGPSTGGPHAAGTRAGVSDVAAAPAARTFEAVAPAREIATPPSHEFTRESTPSRDGSALREMPAPRDTPPPRDAPAPHDTPPARDAQPLRDAQPRRDGAPPRDGALSRDGQAPRDAQSPKDATPHRGETAEEKSRPAAQASRVGGEPPADTVRRAESAADRGSGATGPRENRPDPHSPHAAEATPSVFAAAVSPDAGRPMPSDNLRAADPLGVQQEPTSEPSPRRPDADVARGGDDLPPPGPGPIDPTGFDNPANHRNYGPNELAPLEDPIHQAALEQALRGPDGDYRVGADPRTNAYGDLVNDGGPTVDGRANNCLDCALAGLASFYGDPTVSVPRFLDQRPDGTIDLISGEASGLDRARGWLGDDLHLSDQNLSVREQYAALHREITLSGPGSSALVVSEWHARDAAGNLLYHPDGTPVLDGSHATVVVYPHDGAGPVWWDPQNSLTSDHPPAMLVSESAYLWSTPIPADHFGPTPDQGGRHGAAGDRGTSTGLPGSDLPRPHLPGDPVRDGLGRFTDPGGGQHRGAADRAGEAGDRLGDRDRHHAPQPADQRGGPNLHDGKAFRAADGKPDLPAPMADHPAAHPGGSRDHRLPDDGGLPGTAARTHGGAQPDHQQADLHSRTEGRPVEGGDVSRPLAESAEPGSVARGSDGDALAGDTAASEPDAGDRGRTVASHLDEEHALALANEALWKRIPPVHPDEIRHHLADSTFGEQRARDNATWWRGLTGEEQRALIDSYAREIGNAEGVPAWARTEANEHRLSRLHDELQARREAGEHLSRREVKELRRYEQLRSTLDKARAELAGRGGEVHILAFDPHAFGGDGRIVVSVGHEPHHAESVSWHVPGITTTINSLDINLTNAMNHLESTRREDPHLTAASIAWIGYDAPSGLGLIRTPFRGLARAGGAILHGDIAAFNSAVDVIAGRRNDNHIFGHSYGSTTTSFAGRDGGLAGHVRSVTLLGSPGAAGQHRAADFNIGDRVFVASSSRDPVTAAGARAPVWRGRVRGIGLGIDPAMHSFGAQRITAEFPHHMDNWDTKGTHTAYYAFDTRLVVRTESLANFGRIAAGHFDEVQLDQHRTARRWWSAGKLTDEPVVGRPLRLEPTNGEPYSVKRRFWDPDWHSGHAENHVDSQQHLIAGDGVQPRGHDVHDGRCAHDVSDFLSERYGRDVDLRTGSTAAGVPARNLFEAWGSASKFANYNEIHDALIRHGDGSAALVTSQWAGDPEQGGHAYVAVNDGGAVYLVDRFELSGWPPSWGQDAVDRTAVGYFDRHGNPIEPLSGRPGQLAVADSIGHVAGAGPAPGDDGPAAVTPQRDYDASGHTIPTDRLVHPQAELLDLSLLDSAAANPHRVSDALAPGVPSTHPEVQHMVPDSYDPLAGIGEKAWNDRYWPTGNRDAHGNPELVWPDPGMHPQGFATPESRTPVVLNPGQFFDRFGPGFGVFGSPAGTSFPERALPPHSLDAGFHRYEVLRPVPVWEGPIAPAMGQPGGGVQYYFPRSIVDLVNAGYLREIPL</sequence>
<feature type="compositionally biased region" description="Basic and acidic residues" evidence="1">
    <location>
        <begin position="977"/>
        <end position="989"/>
    </location>
</feature>
<feature type="compositionally biased region" description="Low complexity" evidence="1">
    <location>
        <begin position="370"/>
        <end position="429"/>
    </location>
</feature>
<dbReference type="InterPro" id="IPR025331">
    <property type="entry name" value="TNT"/>
</dbReference>
<dbReference type="GO" id="GO:0050135">
    <property type="term" value="F:NADP+ nucleosidase activity"/>
    <property type="evidence" value="ECO:0007669"/>
    <property type="project" value="InterPro"/>
</dbReference>
<accession>A0AAJ1W0I4</accession>
<feature type="domain" description="TNT" evidence="3">
    <location>
        <begin position="1843"/>
        <end position="1928"/>
    </location>
</feature>
<feature type="domain" description="DUF1023" evidence="2">
    <location>
        <begin position="1242"/>
        <end position="1412"/>
    </location>
</feature>
<feature type="region of interest" description="Disordered" evidence="1">
    <location>
        <begin position="292"/>
        <end position="682"/>
    </location>
</feature>
<proteinExistence type="predicted"/>
<reference evidence="6" key="1">
    <citation type="submission" date="2023-06" db="EMBL/GenBank/DDBJ databases">
        <title>Identification of two novel mycobacterium reveal diversities and complexities of Mycobacterium gordonae clade.</title>
        <authorList>
            <person name="Matsumoto Y."/>
            <person name="Nakamura S."/>
            <person name="Motooka D."/>
            <person name="Fukushima K."/>
        </authorList>
    </citation>
    <scope>NUCLEOTIDE SEQUENCE</scope>
    <source>
        <strain evidence="6">TY812</strain>
    </source>
</reference>
<feature type="compositionally biased region" description="Basic and acidic residues" evidence="1">
    <location>
        <begin position="638"/>
        <end position="651"/>
    </location>
</feature>
<feature type="domain" description="Outer membrane channel protein CpnT-like N-terminal" evidence="5">
    <location>
        <begin position="9"/>
        <end position="136"/>
    </location>
</feature>
<dbReference type="RefSeq" id="WP_065043932.1">
    <property type="nucleotide sequence ID" value="NZ_JAUFSA010000001.1"/>
</dbReference>
<dbReference type="InterPro" id="IPR010427">
    <property type="entry name" value="DUF1023"/>
</dbReference>
<dbReference type="InterPro" id="IPR053024">
    <property type="entry name" value="Fungal_surface_NADase"/>
</dbReference>
<evidence type="ECO:0000259" key="3">
    <source>
        <dbReference type="Pfam" id="PF14021"/>
    </source>
</evidence>